<organism evidence="1 2">
    <name type="scientific">Alkalilimnicola ehrlichii</name>
    <dbReference type="NCBI Taxonomy" id="351052"/>
    <lineage>
        <taxon>Bacteria</taxon>
        <taxon>Pseudomonadati</taxon>
        <taxon>Pseudomonadota</taxon>
        <taxon>Gammaproteobacteria</taxon>
        <taxon>Chromatiales</taxon>
        <taxon>Ectothiorhodospiraceae</taxon>
        <taxon>Alkalilimnicola</taxon>
    </lineage>
</organism>
<proteinExistence type="predicted"/>
<evidence type="ECO:0000313" key="1">
    <source>
        <dbReference type="EMBL" id="RFA34653.1"/>
    </source>
</evidence>
<dbReference type="AlphaFoldDB" id="A0A3E0WR32"/>
<reference evidence="2" key="1">
    <citation type="submission" date="2017-05" db="EMBL/GenBank/DDBJ databases">
        <authorList>
            <person name="Sharma S."/>
            <person name="Sidhu C."/>
            <person name="Pinnaka A.K."/>
        </authorList>
    </citation>
    <scope>NUCLEOTIDE SEQUENCE [LARGE SCALE GENOMIC DNA]</scope>
    <source>
        <strain evidence="2">AK93</strain>
    </source>
</reference>
<dbReference type="InterPro" id="IPR029017">
    <property type="entry name" value="Enolase-like_N"/>
</dbReference>
<evidence type="ECO:0000313" key="2">
    <source>
        <dbReference type="Proteomes" id="UP000256763"/>
    </source>
</evidence>
<dbReference type="RefSeq" id="WP_116302846.1">
    <property type="nucleotide sequence ID" value="NZ_NFZV01000014.1"/>
</dbReference>
<evidence type="ECO:0008006" key="3">
    <source>
        <dbReference type="Google" id="ProtNLM"/>
    </source>
</evidence>
<name>A0A3E0WR32_9GAMM</name>
<dbReference type="Gene3D" id="3.30.390.10">
    <property type="entry name" value="Enolase-like, N-terminal domain"/>
    <property type="match status" value="1"/>
</dbReference>
<sequence length="424" mass="46084">MEVMAIDVLHMRNMPVPKKGKERLPVPDAGYSVILHLQVEHNGVQHSGLGEIRAVTSVSGETPAGAFSAAVRLGEVLVGVELDCGQSGREATAQAAQAVRSAAEKAFGVAPTTQLPTGLNSAVRFAFECAVLDAMARASSRSMSELLALAPAASVSRNVFSRPLSNASRLLNQLIDGRAPSGWWRSRCSYSGVRAGELMNTLTRANIWSAAGFEGLWLDLGGRWHVDDLKAFEETFNSGAETQGAPVNLILEQPFPSYATAHYAELLALSQRLRDRFGVELRIMLDEPVWDRRSLAELDELLPFVDLNVTPQKAGSFEEVLQVGDYLRERNVGGKIYLGNAALNTDLNTLALTALGQMLGPRCGYFSASRKEEKRVRLIHSGDAWLSLDDAELRLPTGQGWGVVLCRSGLEKRLKRCISSVVTR</sequence>
<dbReference type="Proteomes" id="UP000256763">
    <property type="component" value="Unassembled WGS sequence"/>
</dbReference>
<keyword evidence="2" id="KW-1185">Reference proteome</keyword>
<gene>
    <name evidence="1" type="ORF">CAL65_14930</name>
</gene>
<comment type="caution">
    <text evidence="1">The sequence shown here is derived from an EMBL/GenBank/DDBJ whole genome shotgun (WGS) entry which is preliminary data.</text>
</comment>
<protein>
    <recommendedName>
        <fullName evidence="3">Enolase C-terminal domain-containing protein</fullName>
    </recommendedName>
</protein>
<dbReference type="OrthoDB" id="6173336at2"/>
<dbReference type="Gene3D" id="3.20.20.120">
    <property type="entry name" value="Enolase-like C-terminal domain"/>
    <property type="match status" value="1"/>
</dbReference>
<dbReference type="SUPFAM" id="SSF54826">
    <property type="entry name" value="Enolase N-terminal domain-like"/>
    <property type="match status" value="1"/>
</dbReference>
<dbReference type="EMBL" id="NFZW01000015">
    <property type="protein sequence ID" value="RFA34653.1"/>
    <property type="molecule type" value="Genomic_DNA"/>
</dbReference>
<dbReference type="SUPFAM" id="SSF51604">
    <property type="entry name" value="Enolase C-terminal domain-like"/>
    <property type="match status" value="1"/>
</dbReference>
<dbReference type="InterPro" id="IPR036849">
    <property type="entry name" value="Enolase-like_C_sf"/>
</dbReference>
<accession>A0A3E0WR32</accession>